<accession>A0A815MXY3</accession>
<evidence type="ECO:0000256" key="11">
    <source>
        <dbReference type="SAM" id="MobiDB-lite"/>
    </source>
</evidence>
<dbReference type="EMBL" id="CAJNOW010000184">
    <property type="protein sequence ID" value="CAF1264343.1"/>
    <property type="molecule type" value="Genomic_DNA"/>
</dbReference>
<name>A0A815MXY3_9BILA</name>
<dbReference type="PROSITE" id="PS00108">
    <property type="entry name" value="PROTEIN_KINASE_ST"/>
    <property type="match status" value="1"/>
</dbReference>
<keyword evidence="2 10" id="KW-0723">Serine/threonine-protein kinase</keyword>
<dbReference type="InterPro" id="IPR000719">
    <property type="entry name" value="Prot_kinase_dom"/>
</dbReference>
<dbReference type="Gene3D" id="1.10.510.10">
    <property type="entry name" value="Transferase(Phosphotransferase) domain 1"/>
    <property type="match status" value="1"/>
</dbReference>
<evidence type="ECO:0000313" key="17">
    <source>
        <dbReference type="EMBL" id="CAF3771101.1"/>
    </source>
</evidence>
<evidence type="ECO:0000313" key="15">
    <source>
        <dbReference type="EMBL" id="CAF1430674.1"/>
    </source>
</evidence>
<keyword evidence="12" id="KW-0812">Transmembrane</keyword>
<evidence type="ECO:0000313" key="19">
    <source>
        <dbReference type="EMBL" id="CAF3795064.1"/>
    </source>
</evidence>
<dbReference type="GO" id="GO:0000226">
    <property type="term" value="P:microtubule cytoskeleton organization"/>
    <property type="evidence" value="ECO:0007669"/>
    <property type="project" value="TreeGrafter"/>
</dbReference>
<dbReference type="GO" id="GO:0005524">
    <property type="term" value="F:ATP binding"/>
    <property type="evidence" value="ECO:0007669"/>
    <property type="project" value="UniProtKB-UniRule"/>
</dbReference>
<dbReference type="Pfam" id="PF00069">
    <property type="entry name" value="Pkinase"/>
    <property type="match status" value="1"/>
</dbReference>
<dbReference type="GO" id="GO:0050321">
    <property type="term" value="F:tau-protein kinase activity"/>
    <property type="evidence" value="ECO:0007669"/>
    <property type="project" value="TreeGrafter"/>
</dbReference>
<dbReference type="EMBL" id="CAJOBI010000046">
    <property type="protein sequence ID" value="CAF3787361.1"/>
    <property type="molecule type" value="Genomic_DNA"/>
</dbReference>
<organism evidence="15 20">
    <name type="scientific">Rotaria magnacalcarata</name>
    <dbReference type="NCBI Taxonomy" id="392030"/>
    <lineage>
        <taxon>Eukaryota</taxon>
        <taxon>Metazoa</taxon>
        <taxon>Spiralia</taxon>
        <taxon>Gnathifera</taxon>
        <taxon>Rotifera</taxon>
        <taxon>Eurotatoria</taxon>
        <taxon>Bdelloidea</taxon>
        <taxon>Philodinida</taxon>
        <taxon>Philodinidae</taxon>
        <taxon>Rotaria</taxon>
    </lineage>
</organism>
<feature type="binding site" evidence="9">
    <location>
        <position position="87"/>
    </location>
    <ligand>
        <name>ATP</name>
        <dbReference type="ChEBI" id="CHEBI:30616"/>
    </ligand>
</feature>
<evidence type="ECO:0000256" key="8">
    <source>
        <dbReference type="ARBA" id="ARBA00048679"/>
    </source>
</evidence>
<dbReference type="Proteomes" id="UP000663855">
    <property type="component" value="Unassembled WGS sequence"/>
</dbReference>
<evidence type="ECO:0000313" key="14">
    <source>
        <dbReference type="EMBL" id="CAF1264343.1"/>
    </source>
</evidence>
<dbReference type="EMBL" id="CAJNOV010010940">
    <property type="protein sequence ID" value="CAF1430674.1"/>
    <property type="molecule type" value="Genomic_DNA"/>
</dbReference>
<dbReference type="EMBL" id="CAJOBJ010000102">
    <property type="protein sequence ID" value="CAF3795064.1"/>
    <property type="molecule type" value="Genomic_DNA"/>
</dbReference>
<gene>
    <name evidence="17" type="ORF">BYL167_LOCUS1403</name>
    <name evidence="15" type="ORF">CJN711_LOCUS23551</name>
    <name evidence="19" type="ORF">GIL414_LOCUS766</name>
    <name evidence="14" type="ORF">KQP761_LOCUS2966</name>
    <name evidence="16" type="ORF">MBJ925_LOCUS18579</name>
    <name evidence="18" type="ORF">SMN809_LOCUS443</name>
</gene>
<feature type="domain" description="Protein kinase" evidence="13">
    <location>
        <begin position="58"/>
        <end position="314"/>
    </location>
</feature>
<evidence type="ECO:0000256" key="5">
    <source>
        <dbReference type="ARBA" id="ARBA00022777"/>
    </source>
</evidence>
<dbReference type="Proteomes" id="UP000663824">
    <property type="component" value="Unassembled WGS sequence"/>
</dbReference>
<evidence type="ECO:0000256" key="1">
    <source>
        <dbReference type="ARBA" id="ARBA00012513"/>
    </source>
</evidence>
<dbReference type="GO" id="GO:0005737">
    <property type="term" value="C:cytoplasm"/>
    <property type="evidence" value="ECO:0007669"/>
    <property type="project" value="TreeGrafter"/>
</dbReference>
<proteinExistence type="inferred from homology"/>
<evidence type="ECO:0000259" key="13">
    <source>
        <dbReference type="PROSITE" id="PS50011"/>
    </source>
</evidence>
<evidence type="ECO:0000256" key="12">
    <source>
        <dbReference type="SAM" id="Phobius"/>
    </source>
</evidence>
<keyword evidence="4 9" id="KW-0547">Nucleotide-binding</keyword>
<comment type="similarity">
    <text evidence="10">Belongs to the protein kinase superfamily.</text>
</comment>
<dbReference type="InterPro" id="IPR008271">
    <property type="entry name" value="Ser/Thr_kinase_AS"/>
</dbReference>
<feature type="region of interest" description="Disordered" evidence="11">
    <location>
        <begin position="1"/>
        <end position="23"/>
    </location>
</feature>
<dbReference type="EMBL" id="CAJNRE010009317">
    <property type="protein sequence ID" value="CAF2080749.1"/>
    <property type="molecule type" value="Genomic_DNA"/>
</dbReference>
<comment type="catalytic activity">
    <reaction evidence="7">
        <text>L-threonyl-[protein] + ATP = O-phospho-L-threonyl-[protein] + ADP + H(+)</text>
        <dbReference type="Rhea" id="RHEA:46608"/>
        <dbReference type="Rhea" id="RHEA-COMP:11060"/>
        <dbReference type="Rhea" id="RHEA-COMP:11605"/>
        <dbReference type="ChEBI" id="CHEBI:15378"/>
        <dbReference type="ChEBI" id="CHEBI:30013"/>
        <dbReference type="ChEBI" id="CHEBI:30616"/>
        <dbReference type="ChEBI" id="CHEBI:61977"/>
        <dbReference type="ChEBI" id="CHEBI:456216"/>
        <dbReference type="EC" id="2.7.11.1"/>
    </reaction>
</comment>
<feature type="transmembrane region" description="Helical" evidence="12">
    <location>
        <begin position="232"/>
        <end position="255"/>
    </location>
</feature>
<dbReference type="EC" id="2.7.11.1" evidence="1"/>
<dbReference type="SUPFAM" id="SSF56112">
    <property type="entry name" value="Protein kinase-like (PK-like)"/>
    <property type="match status" value="1"/>
</dbReference>
<evidence type="ECO:0000313" key="16">
    <source>
        <dbReference type="EMBL" id="CAF2080749.1"/>
    </source>
</evidence>
<keyword evidence="12" id="KW-1133">Transmembrane helix</keyword>
<dbReference type="SMART" id="SM00220">
    <property type="entry name" value="S_TKc"/>
    <property type="match status" value="1"/>
</dbReference>
<dbReference type="FunFam" id="1.10.510.10:FF:000571">
    <property type="entry name" value="Maternal embryonic leucine zipper kinase"/>
    <property type="match status" value="1"/>
</dbReference>
<dbReference type="GO" id="GO:0035556">
    <property type="term" value="P:intracellular signal transduction"/>
    <property type="evidence" value="ECO:0007669"/>
    <property type="project" value="TreeGrafter"/>
</dbReference>
<evidence type="ECO:0000256" key="4">
    <source>
        <dbReference type="ARBA" id="ARBA00022741"/>
    </source>
</evidence>
<dbReference type="PANTHER" id="PTHR24346:SF49">
    <property type="entry name" value="NIM1 SERINE_THREONINE PROTEIN KINASE"/>
    <property type="match status" value="1"/>
</dbReference>
<dbReference type="Proteomes" id="UP000663834">
    <property type="component" value="Unassembled WGS sequence"/>
</dbReference>
<evidence type="ECO:0000256" key="3">
    <source>
        <dbReference type="ARBA" id="ARBA00022679"/>
    </source>
</evidence>
<dbReference type="InterPro" id="IPR017441">
    <property type="entry name" value="Protein_kinase_ATP_BS"/>
</dbReference>
<keyword evidence="12" id="KW-0472">Membrane</keyword>
<comment type="caution">
    <text evidence="15">The sequence shown here is derived from an EMBL/GenBank/DDBJ whole genome shotgun (WGS) entry which is preliminary data.</text>
</comment>
<dbReference type="InterPro" id="IPR011009">
    <property type="entry name" value="Kinase-like_dom_sf"/>
</dbReference>
<evidence type="ECO:0000313" key="20">
    <source>
        <dbReference type="Proteomes" id="UP000663855"/>
    </source>
</evidence>
<dbReference type="PROSITE" id="PS50011">
    <property type="entry name" value="PROTEIN_KINASE_DOM"/>
    <property type="match status" value="1"/>
</dbReference>
<evidence type="ECO:0000256" key="6">
    <source>
        <dbReference type="ARBA" id="ARBA00022840"/>
    </source>
</evidence>
<dbReference type="Proteomes" id="UP000681720">
    <property type="component" value="Unassembled WGS sequence"/>
</dbReference>
<evidence type="ECO:0000256" key="2">
    <source>
        <dbReference type="ARBA" id="ARBA00022527"/>
    </source>
</evidence>
<dbReference type="EMBL" id="CAJOBH010000212">
    <property type="protein sequence ID" value="CAF3771101.1"/>
    <property type="molecule type" value="Genomic_DNA"/>
</dbReference>
<protein>
    <recommendedName>
        <fullName evidence="1">non-specific serine/threonine protein kinase</fullName>
        <ecNumber evidence="1">2.7.11.1</ecNumber>
    </recommendedName>
</protein>
<dbReference type="PROSITE" id="PS00107">
    <property type="entry name" value="PROTEIN_KINASE_ATP"/>
    <property type="match status" value="1"/>
</dbReference>
<comment type="catalytic activity">
    <reaction evidence="8">
        <text>L-seryl-[protein] + ATP = O-phospho-L-seryl-[protein] + ADP + H(+)</text>
        <dbReference type="Rhea" id="RHEA:17989"/>
        <dbReference type="Rhea" id="RHEA-COMP:9863"/>
        <dbReference type="Rhea" id="RHEA-COMP:11604"/>
        <dbReference type="ChEBI" id="CHEBI:15378"/>
        <dbReference type="ChEBI" id="CHEBI:29999"/>
        <dbReference type="ChEBI" id="CHEBI:30616"/>
        <dbReference type="ChEBI" id="CHEBI:83421"/>
        <dbReference type="ChEBI" id="CHEBI:456216"/>
        <dbReference type="EC" id="2.7.11.1"/>
    </reaction>
</comment>
<keyword evidence="5" id="KW-0418">Kinase</keyword>
<keyword evidence="6 9" id="KW-0067">ATP-binding</keyword>
<evidence type="ECO:0000256" key="7">
    <source>
        <dbReference type="ARBA" id="ARBA00047899"/>
    </source>
</evidence>
<evidence type="ECO:0000256" key="9">
    <source>
        <dbReference type="PROSITE-ProRule" id="PRU10141"/>
    </source>
</evidence>
<dbReference type="FunFam" id="3.30.200.20:FF:000003">
    <property type="entry name" value="Non-specific serine/threonine protein kinase"/>
    <property type="match status" value="1"/>
</dbReference>
<dbReference type="AlphaFoldDB" id="A0A815MXY3"/>
<dbReference type="PANTHER" id="PTHR24346">
    <property type="entry name" value="MAP/MICROTUBULE AFFINITY-REGULATING KINASE"/>
    <property type="match status" value="1"/>
</dbReference>
<evidence type="ECO:0000313" key="18">
    <source>
        <dbReference type="EMBL" id="CAF3787361.1"/>
    </source>
</evidence>
<dbReference type="Proteomes" id="UP000676336">
    <property type="component" value="Unassembled WGS sequence"/>
</dbReference>
<dbReference type="Proteomes" id="UP000681967">
    <property type="component" value="Unassembled WGS sequence"/>
</dbReference>
<feature type="compositionally biased region" description="Low complexity" evidence="11">
    <location>
        <begin position="1"/>
        <end position="15"/>
    </location>
</feature>
<evidence type="ECO:0000256" key="10">
    <source>
        <dbReference type="RuleBase" id="RU000304"/>
    </source>
</evidence>
<reference evidence="15" key="1">
    <citation type="submission" date="2021-02" db="EMBL/GenBank/DDBJ databases">
        <authorList>
            <person name="Nowell W R."/>
        </authorList>
    </citation>
    <scope>NUCLEOTIDE SEQUENCE</scope>
</reference>
<keyword evidence="3" id="KW-0808">Transferase</keyword>
<dbReference type="OrthoDB" id="193931at2759"/>
<sequence length="445" mass="51394">MNGEYSSSASNPSASDVRISGDKDERKNLSPYEKILFDLKYDARFKAEETNGRRIGFYRIFKDIGLGNFSRVKLGRHLLAHEKVAIKILDKTKIDEKTQRLLLREITSMKRLYHPNIIRLYEVIETLKEIHIVTEYASGGDLYTRINHAGKIPEDEAKHIFAQITAAIDHMHSRDIVHRDIKTENVFFAKERLIKLGDLGFSTFTERNQTLTTFCGSPPYAAPELYRDDNYIGIYVDIWAMGITLFFMVTGLMPFRAENIGKLKQSIIDGHYSIPGHVSNQCQELIHGLLNHEIRERWSINRIRSCAWLTHQSFPKEFEPFSMNLNEQCTSSNENKRSPIENEAYLRLKQLGITYEHLQAMSETSAENHLSHRDNINGTYKILLHRLQKQSTALERDPLYGKQSHEDFSSSGNHKISWSIDTSEQKPIQNLHQTQTQKARVCIIL</sequence>